<comment type="similarity">
    <text evidence="2">Belongs to the TacA antitoxin family.</text>
</comment>
<dbReference type="InterPro" id="IPR014795">
    <property type="entry name" value="TacA_1-like"/>
</dbReference>
<organism evidence="3 4">
    <name type="scientific">Neiella litorisoli</name>
    <dbReference type="NCBI Taxonomy" id="2771431"/>
    <lineage>
        <taxon>Bacteria</taxon>
        <taxon>Pseudomonadati</taxon>
        <taxon>Pseudomonadota</taxon>
        <taxon>Gammaproteobacteria</taxon>
        <taxon>Alteromonadales</taxon>
        <taxon>Echinimonadaceae</taxon>
        <taxon>Neiella</taxon>
    </lineage>
</organism>
<evidence type="ECO:0000313" key="4">
    <source>
        <dbReference type="Proteomes" id="UP000638014"/>
    </source>
</evidence>
<name>A0A8J6QIM2_9GAMM</name>
<dbReference type="Proteomes" id="UP000638014">
    <property type="component" value="Unassembled WGS sequence"/>
</dbReference>
<dbReference type="EMBL" id="JACXAF010000009">
    <property type="protein sequence ID" value="MBD1389378.1"/>
    <property type="molecule type" value="Genomic_DNA"/>
</dbReference>
<sequence length="98" mass="10899">MATNDCERLTTRMSTETKELLEKALVLSGHSNLNSFITSAAALSAKKLIEQEANIHLSQDEAVDFLTALDRPRTANAHFLKAARRHKETITNADYATR</sequence>
<dbReference type="InterPro" id="IPR013321">
    <property type="entry name" value="Arc_rbn_hlx_hlx"/>
</dbReference>
<keyword evidence="4" id="KW-1185">Reference proteome</keyword>
<dbReference type="RefSeq" id="WP_191144486.1">
    <property type="nucleotide sequence ID" value="NZ_JACXAF010000009.1"/>
</dbReference>
<dbReference type="InterPro" id="IPR010985">
    <property type="entry name" value="Ribbon_hlx_hlx"/>
</dbReference>
<protein>
    <submittedName>
        <fullName evidence="3">DUF1778 domain-containing protein</fullName>
    </submittedName>
</protein>
<evidence type="ECO:0000256" key="1">
    <source>
        <dbReference type="ARBA" id="ARBA00022649"/>
    </source>
</evidence>
<gene>
    <name evidence="3" type="ORF">IC617_08065</name>
</gene>
<dbReference type="SUPFAM" id="SSF47598">
    <property type="entry name" value="Ribbon-helix-helix"/>
    <property type="match status" value="1"/>
</dbReference>
<accession>A0A8J6QIM2</accession>
<dbReference type="GO" id="GO:0006355">
    <property type="term" value="P:regulation of DNA-templated transcription"/>
    <property type="evidence" value="ECO:0007669"/>
    <property type="project" value="InterPro"/>
</dbReference>
<evidence type="ECO:0000313" key="3">
    <source>
        <dbReference type="EMBL" id="MBD1389378.1"/>
    </source>
</evidence>
<dbReference type="PANTHER" id="PTHR35401:SF2">
    <property type="entry name" value="ABC-TYPE TRANSPORT SYSTEM"/>
    <property type="match status" value="1"/>
</dbReference>
<evidence type="ECO:0000256" key="2">
    <source>
        <dbReference type="ARBA" id="ARBA00049988"/>
    </source>
</evidence>
<comment type="caution">
    <text evidence="3">The sequence shown here is derived from an EMBL/GenBank/DDBJ whole genome shotgun (WGS) entry which is preliminary data.</text>
</comment>
<dbReference type="Gene3D" id="1.10.1220.10">
    <property type="entry name" value="Met repressor-like"/>
    <property type="match status" value="1"/>
</dbReference>
<dbReference type="Gene3D" id="1.20.890.30">
    <property type="entry name" value="VCA0319-like"/>
    <property type="match status" value="1"/>
</dbReference>
<dbReference type="Pfam" id="PF08681">
    <property type="entry name" value="TacA1"/>
    <property type="match status" value="1"/>
</dbReference>
<dbReference type="PANTHER" id="PTHR35401">
    <property type="entry name" value="COPG FAMILY HELIX-TURN-HELIX PROTEIN-RELATED-RELATED"/>
    <property type="match status" value="1"/>
</dbReference>
<proteinExistence type="inferred from homology"/>
<reference evidence="3" key="1">
    <citation type="submission" date="2020-09" db="EMBL/GenBank/DDBJ databases">
        <title>A novel bacterium of genus Neiella, isolated from South China Sea.</title>
        <authorList>
            <person name="Huang H."/>
            <person name="Mo K."/>
            <person name="Hu Y."/>
        </authorList>
    </citation>
    <scope>NUCLEOTIDE SEQUENCE</scope>
    <source>
        <strain evidence="3">HB171785</strain>
    </source>
</reference>
<dbReference type="AlphaFoldDB" id="A0A8J6QIM2"/>
<keyword evidence="1" id="KW-1277">Toxin-antitoxin system</keyword>